<gene>
    <name evidence="1" type="ORF">POTOM_000817</name>
</gene>
<reference evidence="1" key="1">
    <citation type="journal article" date="2020" name="bioRxiv">
        <title>Hybrid origin of Populus tomentosa Carr. identified through genome sequencing and phylogenomic analysis.</title>
        <authorList>
            <person name="An X."/>
            <person name="Gao K."/>
            <person name="Chen Z."/>
            <person name="Li J."/>
            <person name="Yang X."/>
            <person name="Yang X."/>
            <person name="Zhou J."/>
            <person name="Guo T."/>
            <person name="Zhao T."/>
            <person name="Huang S."/>
            <person name="Miao D."/>
            <person name="Khan W.U."/>
            <person name="Rao P."/>
            <person name="Ye M."/>
            <person name="Lei B."/>
            <person name="Liao W."/>
            <person name="Wang J."/>
            <person name="Ji L."/>
            <person name="Li Y."/>
            <person name="Guo B."/>
            <person name="Mustafa N.S."/>
            <person name="Li S."/>
            <person name="Yun Q."/>
            <person name="Keller S.R."/>
            <person name="Mao J."/>
            <person name="Zhang R."/>
            <person name="Strauss S.H."/>
        </authorList>
    </citation>
    <scope>NUCLEOTIDE SEQUENCE</scope>
    <source>
        <strain evidence="1">GM15</strain>
        <tissue evidence="1">Leaf</tissue>
    </source>
</reference>
<organism evidence="1 2">
    <name type="scientific">Populus tomentosa</name>
    <name type="common">Chinese white poplar</name>
    <dbReference type="NCBI Taxonomy" id="118781"/>
    <lineage>
        <taxon>Eukaryota</taxon>
        <taxon>Viridiplantae</taxon>
        <taxon>Streptophyta</taxon>
        <taxon>Embryophyta</taxon>
        <taxon>Tracheophyta</taxon>
        <taxon>Spermatophyta</taxon>
        <taxon>Magnoliopsida</taxon>
        <taxon>eudicotyledons</taxon>
        <taxon>Gunneridae</taxon>
        <taxon>Pentapetalae</taxon>
        <taxon>rosids</taxon>
        <taxon>fabids</taxon>
        <taxon>Malpighiales</taxon>
        <taxon>Salicaceae</taxon>
        <taxon>Saliceae</taxon>
        <taxon>Populus</taxon>
    </lineage>
</organism>
<comment type="caution">
    <text evidence="1">The sequence shown here is derived from an EMBL/GenBank/DDBJ whole genome shotgun (WGS) entry which is preliminary data.</text>
</comment>
<dbReference type="OrthoDB" id="1748227at2759"/>
<protein>
    <recommendedName>
        <fullName evidence="3">RRM domain-containing protein</fullName>
    </recommendedName>
</protein>
<dbReference type="AlphaFoldDB" id="A0A8X8IUH0"/>
<sequence>MSVLLEFRESINGAGVASNPGNNLYITGLSTRITSSDLEKYFNSAGKSGNDACVTVFYVKFLRKQLHFWVLECHLVKFPLPWQKEAVVMVVAIDGPVATHLADGMTGTEEEGHALRVADGEMITVIHIRDAGIALCLLTAATTDRTSYLIASINPLCPWFLKLDLDSHGSKL</sequence>
<accession>A0A8X8IUH0</accession>
<name>A0A8X8IUH0_POPTO</name>
<proteinExistence type="predicted"/>
<dbReference type="Proteomes" id="UP000886885">
    <property type="component" value="Chromosome 1A"/>
</dbReference>
<evidence type="ECO:0000313" key="2">
    <source>
        <dbReference type="Proteomes" id="UP000886885"/>
    </source>
</evidence>
<keyword evidence="2" id="KW-1185">Reference proteome</keyword>
<evidence type="ECO:0008006" key="3">
    <source>
        <dbReference type="Google" id="ProtNLM"/>
    </source>
</evidence>
<dbReference type="EMBL" id="JAAWWB010000001">
    <property type="protein sequence ID" value="KAG6791686.1"/>
    <property type="molecule type" value="Genomic_DNA"/>
</dbReference>
<evidence type="ECO:0000313" key="1">
    <source>
        <dbReference type="EMBL" id="KAG6791686.1"/>
    </source>
</evidence>